<protein>
    <submittedName>
        <fullName evidence="1">Uncharacterized protein</fullName>
    </submittedName>
</protein>
<dbReference type="AlphaFoldDB" id="A0AB36DPU8"/>
<reference evidence="1 2" key="1">
    <citation type="journal article" date="2016" name="Genome Biol. Evol.">
        <title>Comparative Genomic Analyses of the Moraxella catarrhalis Serosensitive and Seroresistant Lineages Demonstrate Their Independent Evolution.</title>
        <authorList>
            <person name="Earl J.P."/>
            <person name="de Vries S.P."/>
            <person name="Ahmed A."/>
            <person name="Powell E."/>
            <person name="Schultz M.P."/>
            <person name="Hermans P.W."/>
            <person name="Hill D.J."/>
            <person name="Zhou Z."/>
            <person name="Constantinidou C.I."/>
            <person name="Hu F.Z."/>
            <person name="Bootsma H.J."/>
            <person name="Ehrlich G.D."/>
        </authorList>
    </citation>
    <scope>NUCLEOTIDE SEQUENCE [LARGE SCALE GENOMIC DNA]</scope>
    <source>
        <strain evidence="1 2">F23</strain>
    </source>
</reference>
<comment type="caution">
    <text evidence="1">The sequence shown here is derived from an EMBL/GenBank/DDBJ whole genome shotgun (WGS) entry which is preliminary data.</text>
</comment>
<gene>
    <name evidence="1" type="ORF">AO370_0764</name>
</gene>
<name>A0AB36DPU8_MORCA</name>
<evidence type="ECO:0000313" key="1">
    <source>
        <dbReference type="EMBL" id="OAV26350.1"/>
    </source>
</evidence>
<accession>A0AB36DPU8</accession>
<proteinExistence type="predicted"/>
<dbReference type="EMBL" id="LXHQ01000022">
    <property type="protein sequence ID" value="OAV26350.1"/>
    <property type="molecule type" value="Genomic_DNA"/>
</dbReference>
<sequence>MAKPCLVSDGSVGGTGLVSGSILPYPKPCRAGLAWCVR</sequence>
<evidence type="ECO:0000313" key="2">
    <source>
        <dbReference type="Proteomes" id="UP000078295"/>
    </source>
</evidence>
<organism evidence="1 2">
    <name type="scientific">Moraxella catarrhalis</name>
    <name type="common">Branhamella catarrhalis</name>
    <dbReference type="NCBI Taxonomy" id="480"/>
    <lineage>
        <taxon>Bacteria</taxon>
        <taxon>Pseudomonadati</taxon>
        <taxon>Pseudomonadota</taxon>
        <taxon>Gammaproteobacteria</taxon>
        <taxon>Moraxellales</taxon>
        <taxon>Moraxellaceae</taxon>
        <taxon>Moraxella</taxon>
    </lineage>
</organism>
<dbReference type="Proteomes" id="UP000078295">
    <property type="component" value="Unassembled WGS sequence"/>
</dbReference>